<gene>
    <name evidence="1" type="ORF">S03H2_04989</name>
</gene>
<protein>
    <recommendedName>
        <fullName evidence="2">Ribbon-helix-helix domain-containing protein</fullName>
    </recommendedName>
</protein>
<evidence type="ECO:0000313" key="1">
    <source>
        <dbReference type="EMBL" id="GAH23500.1"/>
    </source>
</evidence>
<dbReference type="AlphaFoldDB" id="X1ET99"/>
<name>X1ET99_9ZZZZ</name>
<comment type="caution">
    <text evidence="1">The sequence shown here is derived from an EMBL/GenBank/DDBJ whole genome shotgun (WGS) entry which is preliminary data.</text>
</comment>
<organism evidence="1">
    <name type="scientific">marine sediment metagenome</name>
    <dbReference type="NCBI Taxonomy" id="412755"/>
    <lineage>
        <taxon>unclassified sequences</taxon>
        <taxon>metagenomes</taxon>
        <taxon>ecological metagenomes</taxon>
    </lineage>
</organism>
<evidence type="ECO:0008006" key="2">
    <source>
        <dbReference type="Google" id="ProtNLM"/>
    </source>
</evidence>
<sequence>MKKQVSIRVREELWNELGEKYNRSGMIDFFLEAVLNDEIPSKLIARFKKQ</sequence>
<proteinExistence type="predicted"/>
<reference evidence="1" key="1">
    <citation type="journal article" date="2014" name="Front. Microbiol.">
        <title>High frequency of phylogenetically diverse reductive dehalogenase-homologous genes in deep subseafloor sedimentary metagenomes.</title>
        <authorList>
            <person name="Kawai M."/>
            <person name="Futagami T."/>
            <person name="Toyoda A."/>
            <person name="Takaki Y."/>
            <person name="Nishi S."/>
            <person name="Hori S."/>
            <person name="Arai W."/>
            <person name="Tsubouchi T."/>
            <person name="Morono Y."/>
            <person name="Uchiyama I."/>
            <person name="Ito T."/>
            <person name="Fujiyama A."/>
            <person name="Inagaki F."/>
            <person name="Takami H."/>
        </authorList>
    </citation>
    <scope>NUCLEOTIDE SEQUENCE</scope>
    <source>
        <strain evidence="1">Expedition CK06-06</strain>
    </source>
</reference>
<dbReference type="EMBL" id="BARU01002037">
    <property type="protein sequence ID" value="GAH23500.1"/>
    <property type="molecule type" value="Genomic_DNA"/>
</dbReference>
<accession>X1ET99</accession>